<dbReference type="OrthoDB" id="3057168at2759"/>
<name>A0A0D2I785_9EURO</name>
<dbReference type="VEuPathDB" id="FungiDB:Z518_09415"/>
<gene>
    <name evidence="3" type="ORF">Z518_09415</name>
</gene>
<organism evidence="3 4">
    <name type="scientific">Rhinocladiella mackenziei CBS 650.93</name>
    <dbReference type="NCBI Taxonomy" id="1442369"/>
    <lineage>
        <taxon>Eukaryota</taxon>
        <taxon>Fungi</taxon>
        <taxon>Dikarya</taxon>
        <taxon>Ascomycota</taxon>
        <taxon>Pezizomycotina</taxon>
        <taxon>Eurotiomycetes</taxon>
        <taxon>Chaetothyriomycetidae</taxon>
        <taxon>Chaetothyriales</taxon>
        <taxon>Herpotrichiellaceae</taxon>
        <taxon>Rhinocladiella</taxon>
    </lineage>
</organism>
<dbReference type="PANTHER" id="PTHR33840">
    <property type="match status" value="1"/>
</dbReference>
<feature type="domain" description="T6SS Phospholipase effector Tle1-like catalytic" evidence="2">
    <location>
        <begin position="8"/>
        <end position="203"/>
    </location>
</feature>
<evidence type="ECO:0000313" key="3">
    <source>
        <dbReference type="EMBL" id="KIX01689.1"/>
    </source>
</evidence>
<dbReference type="Proteomes" id="UP000053617">
    <property type="component" value="Unassembled WGS sequence"/>
</dbReference>
<dbReference type="RefSeq" id="XP_013268825.1">
    <property type="nucleotide sequence ID" value="XM_013413371.1"/>
</dbReference>
<dbReference type="EMBL" id="KN847481">
    <property type="protein sequence ID" value="KIX01689.1"/>
    <property type="molecule type" value="Genomic_DNA"/>
</dbReference>
<protein>
    <submittedName>
        <fullName evidence="3">Rhinocladiella mackenziei CBS 650.93 unplaced genomic scaffold supercont1.7, whole genome shotgun sequence</fullName>
    </submittedName>
</protein>
<dbReference type="InterPro" id="IPR018712">
    <property type="entry name" value="Tle1-like_cat"/>
</dbReference>
<evidence type="ECO:0000259" key="2">
    <source>
        <dbReference type="Pfam" id="PF09994"/>
    </source>
</evidence>
<feature type="region of interest" description="Disordered" evidence="1">
    <location>
        <begin position="275"/>
        <end position="296"/>
    </location>
</feature>
<accession>A0A0D2I785</accession>
<dbReference type="Pfam" id="PF09994">
    <property type="entry name" value="T6SS_Tle1-like_cat"/>
    <property type="match status" value="1"/>
</dbReference>
<sequence length="337" mass="37455">MPIFSDTAGAYGAGLSANIRAAYGFLAHNYDPNPGDEIFFFGFSRGAYTARSTAGLVNKLGLLTKRGMDYFPDVYDEFHDDPTSKPDFEFSAELLKKIGNDVVEQAKDAVKIVGVWDTVEFHGEGLGEEKIEFHNAKLSPRVAYAYHALSLDERRWPSGYEVNKDGTGLQCMKQLWFSGAHSDVGGGKYDPGCSGIALGWMLAHCNKDKKLALIDEDPYEPTNPNEYYLLPDRLKPNPNVHWTCLANKPDPDPLDTWWDKAWDKLQSIPSVDRKAFSPGEYDGKNPSFHQRSESQGLAVWDAHRKSSWRKLGVEALLRREGWEGSDAGGNGSGRGPD</sequence>
<dbReference type="GeneID" id="25297486"/>
<dbReference type="HOGENOM" id="CLU_005049_1_0_1"/>
<reference evidence="3 4" key="1">
    <citation type="submission" date="2015-01" db="EMBL/GenBank/DDBJ databases">
        <title>The Genome Sequence of Rhinocladiella mackenzie CBS 650.93.</title>
        <authorList>
            <consortium name="The Broad Institute Genomics Platform"/>
            <person name="Cuomo C."/>
            <person name="de Hoog S."/>
            <person name="Gorbushina A."/>
            <person name="Stielow B."/>
            <person name="Teixiera M."/>
            <person name="Abouelleil A."/>
            <person name="Chapman S.B."/>
            <person name="Priest M."/>
            <person name="Young S.K."/>
            <person name="Wortman J."/>
            <person name="Nusbaum C."/>
            <person name="Birren B."/>
        </authorList>
    </citation>
    <scope>NUCLEOTIDE SEQUENCE [LARGE SCALE GENOMIC DNA]</scope>
    <source>
        <strain evidence="3 4">CBS 650.93</strain>
    </source>
</reference>
<evidence type="ECO:0000256" key="1">
    <source>
        <dbReference type="SAM" id="MobiDB-lite"/>
    </source>
</evidence>
<keyword evidence="4" id="KW-1185">Reference proteome</keyword>
<proteinExistence type="predicted"/>
<dbReference type="STRING" id="1442369.A0A0D2I785"/>
<evidence type="ECO:0000313" key="4">
    <source>
        <dbReference type="Proteomes" id="UP000053617"/>
    </source>
</evidence>
<dbReference type="AlphaFoldDB" id="A0A0D2I785"/>
<dbReference type="PANTHER" id="PTHR33840:SF1">
    <property type="entry name" value="TLE1 PHOSPHOLIPASE DOMAIN-CONTAINING PROTEIN"/>
    <property type="match status" value="1"/>
</dbReference>